<evidence type="ECO:0000313" key="4">
    <source>
        <dbReference type="Proteomes" id="UP000503640"/>
    </source>
</evidence>
<evidence type="ECO:0000256" key="2">
    <source>
        <dbReference type="SAM" id="Phobius"/>
    </source>
</evidence>
<evidence type="ECO:0000313" key="3">
    <source>
        <dbReference type="EMBL" id="GEJ56011.1"/>
    </source>
</evidence>
<protein>
    <submittedName>
        <fullName evidence="3">Uncharacterized protein</fullName>
    </submittedName>
</protein>
<accession>A0A7I9VHZ1</accession>
<dbReference type="Proteomes" id="UP000503640">
    <property type="component" value="Unassembled WGS sequence"/>
</dbReference>
<keyword evidence="2" id="KW-0812">Transmembrane</keyword>
<proteinExistence type="predicted"/>
<sequence length="63" mass="6707">MAAGPSRRRAEAARALEPGPVLGMEKRRPATQGGHPQENVMILALPLAILGAAFLSYVRLATR</sequence>
<gene>
    <name evidence="3" type="ORF">AMYX_07520</name>
</gene>
<evidence type="ECO:0000256" key="1">
    <source>
        <dbReference type="SAM" id="MobiDB-lite"/>
    </source>
</evidence>
<feature type="transmembrane region" description="Helical" evidence="2">
    <location>
        <begin position="40"/>
        <end position="60"/>
    </location>
</feature>
<organism evidence="3 4">
    <name type="scientific">Anaeromyxobacter diazotrophicus</name>
    <dbReference type="NCBI Taxonomy" id="2590199"/>
    <lineage>
        <taxon>Bacteria</taxon>
        <taxon>Pseudomonadati</taxon>
        <taxon>Myxococcota</taxon>
        <taxon>Myxococcia</taxon>
        <taxon>Myxococcales</taxon>
        <taxon>Cystobacterineae</taxon>
        <taxon>Anaeromyxobacteraceae</taxon>
        <taxon>Anaeromyxobacter</taxon>
    </lineage>
</organism>
<comment type="caution">
    <text evidence="3">The sequence shown here is derived from an EMBL/GenBank/DDBJ whole genome shotgun (WGS) entry which is preliminary data.</text>
</comment>
<dbReference type="EMBL" id="BJTG01000002">
    <property type="protein sequence ID" value="GEJ56011.1"/>
    <property type="molecule type" value="Genomic_DNA"/>
</dbReference>
<keyword evidence="2" id="KW-0472">Membrane</keyword>
<dbReference type="AlphaFoldDB" id="A0A7I9VHZ1"/>
<keyword evidence="4" id="KW-1185">Reference proteome</keyword>
<keyword evidence="2" id="KW-1133">Transmembrane helix</keyword>
<reference evidence="4" key="1">
    <citation type="journal article" date="2020" name="Appl. Environ. Microbiol.">
        <title>Diazotrophic Anaeromyxobacter Isolates from Soils.</title>
        <authorList>
            <person name="Masuda Y."/>
            <person name="Yamanaka H."/>
            <person name="Xu Z.X."/>
            <person name="Shiratori Y."/>
            <person name="Aono T."/>
            <person name="Amachi S."/>
            <person name="Senoo K."/>
            <person name="Itoh H."/>
        </authorList>
    </citation>
    <scope>NUCLEOTIDE SEQUENCE [LARGE SCALE GENOMIC DNA]</scope>
    <source>
        <strain evidence="4">R267</strain>
    </source>
</reference>
<feature type="region of interest" description="Disordered" evidence="1">
    <location>
        <begin position="1"/>
        <end position="35"/>
    </location>
</feature>
<name>A0A7I9VHZ1_9BACT</name>